<gene>
    <name evidence="3" type="primary">LOC112275735</name>
    <name evidence="2" type="ORF">PHYPA_027734</name>
</gene>
<reference evidence="2 4" key="1">
    <citation type="journal article" date="2008" name="Science">
        <title>The Physcomitrella genome reveals evolutionary insights into the conquest of land by plants.</title>
        <authorList>
            <person name="Rensing S."/>
            <person name="Lang D."/>
            <person name="Zimmer A."/>
            <person name="Terry A."/>
            <person name="Salamov A."/>
            <person name="Shapiro H."/>
            <person name="Nishiyama T."/>
            <person name="Perroud P.-F."/>
            <person name="Lindquist E."/>
            <person name="Kamisugi Y."/>
            <person name="Tanahashi T."/>
            <person name="Sakakibara K."/>
            <person name="Fujita T."/>
            <person name="Oishi K."/>
            <person name="Shin-I T."/>
            <person name="Kuroki Y."/>
            <person name="Toyoda A."/>
            <person name="Suzuki Y."/>
            <person name="Hashimoto A."/>
            <person name="Yamaguchi K."/>
            <person name="Sugano A."/>
            <person name="Kohara Y."/>
            <person name="Fujiyama A."/>
            <person name="Anterola A."/>
            <person name="Aoki S."/>
            <person name="Ashton N."/>
            <person name="Barbazuk W.B."/>
            <person name="Barker E."/>
            <person name="Bennetzen J."/>
            <person name="Bezanilla M."/>
            <person name="Blankenship R."/>
            <person name="Cho S.H."/>
            <person name="Dutcher S."/>
            <person name="Estelle M."/>
            <person name="Fawcett J.A."/>
            <person name="Gundlach H."/>
            <person name="Hanada K."/>
            <person name="Heyl A."/>
            <person name="Hicks K.A."/>
            <person name="Hugh J."/>
            <person name="Lohr M."/>
            <person name="Mayer K."/>
            <person name="Melkozernov A."/>
            <person name="Murata T."/>
            <person name="Nelson D."/>
            <person name="Pils B."/>
            <person name="Prigge M."/>
            <person name="Reiss B."/>
            <person name="Renner T."/>
            <person name="Rombauts S."/>
            <person name="Rushton P."/>
            <person name="Sanderfoot A."/>
            <person name="Schween G."/>
            <person name="Shiu S.-H."/>
            <person name="Stueber K."/>
            <person name="Theodoulou F.L."/>
            <person name="Tu H."/>
            <person name="Van de Peer Y."/>
            <person name="Verrier P.J."/>
            <person name="Waters E."/>
            <person name="Wood A."/>
            <person name="Yang L."/>
            <person name="Cove D."/>
            <person name="Cuming A."/>
            <person name="Hasebe M."/>
            <person name="Lucas S."/>
            <person name="Mishler D.B."/>
            <person name="Reski R."/>
            <person name="Grigoriev I."/>
            <person name="Quatrano R.S."/>
            <person name="Boore J.L."/>
        </authorList>
    </citation>
    <scope>NUCLEOTIDE SEQUENCE [LARGE SCALE GENOMIC DNA]</scope>
    <source>
        <strain evidence="3 4">cv. Gransden 2004</strain>
    </source>
</reference>
<dbReference type="Gramene" id="Pp3c23_7650V3.4">
    <property type="protein sequence ID" value="Pp3c23_7650V3.4"/>
    <property type="gene ID" value="Pp3c23_7650"/>
</dbReference>
<dbReference type="EnsemblPlants" id="Pp3c23_7650V3.4">
    <property type="protein sequence ID" value="Pp3c23_7650V3.4"/>
    <property type="gene ID" value="Pp3c23_7650"/>
</dbReference>
<dbReference type="EMBL" id="ABEU02000023">
    <property type="protein sequence ID" value="PNR29042.1"/>
    <property type="molecule type" value="Genomic_DNA"/>
</dbReference>
<evidence type="ECO:0000256" key="1">
    <source>
        <dbReference type="SAM" id="MobiDB-lite"/>
    </source>
</evidence>
<reference evidence="2 4" key="2">
    <citation type="journal article" date="2018" name="Plant J.">
        <title>The Physcomitrella patens chromosome-scale assembly reveals moss genome structure and evolution.</title>
        <authorList>
            <person name="Lang D."/>
            <person name="Ullrich K.K."/>
            <person name="Murat F."/>
            <person name="Fuchs J."/>
            <person name="Jenkins J."/>
            <person name="Haas F.B."/>
            <person name="Piednoel M."/>
            <person name="Gundlach H."/>
            <person name="Van Bel M."/>
            <person name="Meyberg R."/>
            <person name="Vives C."/>
            <person name="Morata J."/>
            <person name="Symeonidi A."/>
            <person name="Hiss M."/>
            <person name="Muchero W."/>
            <person name="Kamisugi Y."/>
            <person name="Saleh O."/>
            <person name="Blanc G."/>
            <person name="Decker E.L."/>
            <person name="van Gessel N."/>
            <person name="Grimwood J."/>
            <person name="Hayes R.D."/>
            <person name="Graham S.W."/>
            <person name="Gunter L.E."/>
            <person name="McDaniel S.F."/>
            <person name="Hoernstein S.N.W."/>
            <person name="Larsson A."/>
            <person name="Li F.W."/>
            <person name="Perroud P.F."/>
            <person name="Phillips J."/>
            <person name="Ranjan P."/>
            <person name="Rokshar D.S."/>
            <person name="Rothfels C.J."/>
            <person name="Schneider L."/>
            <person name="Shu S."/>
            <person name="Stevenson D.W."/>
            <person name="Thummler F."/>
            <person name="Tillich M."/>
            <person name="Villarreal Aguilar J.C."/>
            <person name="Widiez T."/>
            <person name="Wong G.K."/>
            <person name="Wymore A."/>
            <person name="Zhang Y."/>
            <person name="Zimmer A.D."/>
            <person name="Quatrano R.S."/>
            <person name="Mayer K.F.X."/>
            <person name="Goodstein D."/>
            <person name="Casacuberta J.M."/>
            <person name="Vandepoele K."/>
            <person name="Reski R."/>
            <person name="Cuming A.C."/>
            <person name="Tuskan G.A."/>
            <person name="Maumus F."/>
            <person name="Salse J."/>
            <person name="Schmutz J."/>
            <person name="Rensing S.A."/>
        </authorList>
    </citation>
    <scope>NUCLEOTIDE SEQUENCE [LARGE SCALE GENOMIC DNA]</scope>
    <source>
        <strain evidence="3 4">cv. Gransden 2004</strain>
    </source>
</reference>
<dbReference type="Gramene" id="Pp3c23_7650V3.5">
    <property type="protein sequence ID" value="Pp3c23_7650V3.5"/>
    <property type="gene ID" value="Pp3c23_7650"/>
</dbReference>
<evidence type="ECO:0000313" key="4">
    <source>
        <dbReference type="Proteomes" id="UP000006727"/>
    </source>
</evidence>
<sequence>MAGPVNETAPQKQAIKRSAEANPEPTPLPKRSPDNLGLKQQARIVNARANVEDTGSEIASKQLQADLSANEKRAPFSAVLPAENENLVAVCQAADAEVSGGKITEHETTRDYSKAHNREGGAFGKETFPQSVDLQPAAEVVAGLEGAQKKRDVLAEVLVTLSEHCSASRARLVSQVTVEPMVKETSLTSPHEEVKSMVDDVWIEPLAKEAAPRAAARLTEPKTAEAVSEMRSDTLTTENSVEVVPLQPALA</sequence>
<proteinExistence type="predicted"/>
<keyword evidence="4" id="KW-1185">Reference proteome</keyword>
<dbReference type="Gramene" id="Pp3c23_7650V3.2">
    <property type="protein sequence ID" value="Pp3c23_7650V3.2"/>
    <property type="gene ID" value="Pp3c23_7650"/>
</dbReference>
<name>A0A2K1IID5_PHYPA</name>
<feature type="region of interest" description="Disordered" evidence="1">
    <location>
        <begin position="213"/>
        <end position="251"/>
    </location>
</feature>
<reference evidence="3" key="3">
    <citation type="submission" date="2020-12" db="UniProtKB">
        <authorList>
            <consortium name="EnsemblPlants"/>
        </authorList>
    </citation>
    <scope>IDENTIFICATION</scope>
</reference>
<feature type="region of interest" description="Disordered" evidence="1">
    <location>
        <begin position="1"/>
        <end position="40"/>
    </location>
</feature>
<evidence type="ECO:0000313" key="2">
    <source>
        <dbReference type="EMBL" id="PNR29042.1"/>
    </source>
</evidence>
<dbReference type="EnsemblPlants" id="Pp3c23_7650V3.1">
    <property type="protein sequence ID" value="Pp3c23_7650V3.1"/>
    <property type="gene ID" value="Pp3c23_7650"/>
</dbReference>
<dbReference type="AlphaFoldDB" id="A0A2K1IID5"/>
<dbReference type="EnsemblPlants" id="Pp3c23_7650V3.5">
    <property type="protein sequence ID" value="Pp3c23_7650V3.5"/>
    <property type="gene ID" value="Pp3c23_7650"/>
</dbReference>
<protein>
    <submittedName>
        <fullName evidence="2 3">Uncharacterized protein</fullName>
    </submittedName>
</protein>
<organism evidence="2">
    <name type="scientific">Physcomitrium patens</name>
    <name type="common">Spreading-leaved earth moss</name>
    <name type="synonym">Physcomitrella patens</name>
    <dbReference type="NCBI Taxonomy" id="3218"/>
    <lineage>
        <taxon>Eukaryota</taxon>
        <taxon>Viridiplantae</taxon>
        <taxon>Streptophyta</taxon>
        <taxon>Embryophyta</taxon>
        <taxon>Bryophyta</taxon>
        <taxon>Bryophytina</taxon>
        <taxon>Bryopsida</taxon>
        <taxon>Funariidae</taxon>
        <taxon>Funariales</taxon>
        <taxon>Funariaceae</taxon>
        <taxon>Physcomitrium</taxon>
    </lineage>
</organism>
<feature type="compositionally biased region" description="Basic and acidic residues" evidence="1">
    <location>
        <begin position="219"/>
        <end position="232"/>
    </location>
</feature>
<dbReference type="EnsemblPlants" id="Pp3c23_7650V3.2">
    <property type="protein sequence ID" value="Pp3c23_7650V3.2"/>
    <property type="gene ID" value="Pp3c23_7650"/>
</dbReference>
<evidence type="ECO:0000313" key="3">
    <source>
        <dbReference type="EnsemblPlants" id="Pp3c23_7650V3.1"/>
    </source>
</evidence>
<accession>A0A2K1IID5</accession>
<dbReference type="Proteomes" id="UP000006727">
    <property type="component" value="Chromosome 23"/>
</dbReference>
<dbReference type="Gramene" id="Pp3c23_7650V3.1">
    <property type="protein sequence ID" value="Pp3c23_7650V3.1"/>
    <property type="gene ID" value="Pp3c23_7650"/>
</dbReference>
<dbReference type="EnsemblPlants" id="Pp3c23_7650V3.3">
    <property type="protein sequence ID" value="Pp3c23_7650V3.3"/>
    <property type="gene ID" value="Pp3c23_7650"/>
</dbReference>
<dbReference type="Gramene" id="Pp3c23_7650V3.3">
    <property type="protein sequence ID" value="Pp3c23_7650V3.3"/>
    <property type="gene ID" value="Pp3c23_7650"/>
</dbReference>
<dbReference type="PaxDb" id="3218-PP1S10_259V6.1"/>